<dbReference type="EMBL" id="JACHIJ010000006">
    <property type="protein sequence ID" value="MBB5054086.1"/>
    <property type="molecule type" value="Genomic_DNA"/>
</dbReference>
<dbReference type="PANTHER" id="PTHR47893">
    <property type="entry name" value="REGULATORY PROTEIN PCHR"/>
    <property type="match status" value="1"/>
</dbReference>
<proteinExistence type="predicted"/>
<dbReference type="RefSeq" id="WP_184087926.1">
    <property type="nucleotide sequence ID" value="NZ_JACHIJ010000006.1"/>
</dbReference>
<reference evidence="5 6" key="1">
    <citation type="submission" date="2020-08" db="EMBL/GenBank/DDBJ databases">
        <title>Genomic Encyclopedia of Type Strains, Phase IV (KMG-IV): sequencing the most valuable type-strain genomes for metagenomic binning, comparative biology and taxonomic classification.</title>
        <authorList>
            <person name="Goeker M."/>
        </authorList>
    </citation>
    <scope>NUCLEOTIDE SEQUENCE [LARGE SCALE GENOMIC DNA]</scope>
    <source>
        <strain evidence="5 6">DSM 17498</strain>
    </source>
</reference>
<dbReference type="InterPro" id="IPR018060">
    <property type="entry name" value="HTH_AraC"/>
</dbReference>
<name>A0A840NBN9_9BRAD</name>
<evidence type="ECO:0000256" key="2">
    <source>
        <dbReference type="ARBA" id="ARBA00023125"/>
    </source>
</evidence>
<dbReference type="GO" id="GO:0003700">
    <property type="term" value="F:DNA-binding transcription factor activity"/>
    <property type="evidence" value="ECO:0007669"/>
    <property type="project" value="InterPro"/>
</dbReference>
<dbReference type="Proteomes" id="UP000521227">
    <property type="component" value="Unassembled WGS sequence"/>
</dbReference>
<dbReference type="InterPro" id="IPR009057">
    <property type="entry name" value="Homeodomain-like_sf"/>
</dbReference>
<organism evidence="5 6">
    <name type="scientific">Afipia massiliensis</name>
    <dbReference type="NCBI Taxonomy" id="211460"/>
    <lineage>
        <taxon>Bacteria</taxon>
        <taxon>Pseudomonadati</taxon>
        <taxon>Pseudomonadota</taxon>
        <taxon>Alphaproteobacteria</taxon>
        <taxon>Hyphomicrobiales</taxon>
        <taxon>Nitrobacteraceae</taxon>
        <taxon>Afipia</taxon>
    </lineage>
</organism>
<dbReference type="PROSITE" id="PS01124">
    <property type="entry name" value="HTH_ARAC_FAMILY_2"/>
    <property type="match status" value="1"/>
</dbReference>
<protein>
    <submittedName>
        <fullName evidence="5">AraC-like DNA-binding protein</fullName>
    </submittedName>
</protein>
<evidence type="ECO:0000259" key="4">
    <source>
        <dbReference type="PROSITE" id="PS01124"/>
    </source>
</evidence>
<dbReference type="Gene3D" id="1.10.10.60">
    <property type="entry name" value="Homeodomain-like"/>
    <property type="match status" value="2"/>
</dbReference>
<feature type="domain" description="HTH araC/xylS-type" evidence="4">
    <location>
        <begin position="206"/>
        <end position="304"/>
    </location>
</feature>
<dbReference type="PANTHER" id="PTHR47893:SF1">
    <property type="entry name" value="REGULATORY PROTEIN PCHR"/>
    <property type="match status" value="1"/>
</dbReference>
<dbReference type="GO" id="GO:0043565">
    <property type="term" value="F:sequence-specific DNA binding"/>
    <property type="evidence" value="ECO:0007669"/>
    <property type="project" value="InterPro"/>
</dbReference>
<dbReference type="InterPro" id="IPR053142">
    <property type="entry name" value="PchR_regulatory_protein"/>
</dbReference>
<dbReference type="AlphaFoldDB" id="A0A840NBN9"/>
<dbReference type="PRINTS" id="PR00032">
    <property type="entry name" value="HTHARAC"/>
</dbReference>
<dbReference type="SUPFAM" id="SSF46689">
    <property type="entry name" value="Homeodomain-like"/>
    <property type="match status" value="2"/>
</dbReference>
<dbReference type="InterPro" id="IPR020449">
    <property type="entry name" value="Tscrpt_reg_AraC-type_HTH"/>
</dbReference>
<keyword evidence="1" id="KW-0805">Transcription regulation</keyword>
<evidence type="ECO:0000256" key="1">
    <source>
        <dbReference type="ARBA" id="ARBA00023015"/>
    </source>
</evidence>
<keyword evidence="3" id="KW-0804">Transcription</keyword>
<keyword evidence="2 5" id="KW-0238">DNA-binding</keyword>
<comment type="caution">
    <text evidence="5">The sequence shown here is derived from an EMBL/GenBank/DDBJ whole genome shotgun (WGS) entry which is preliminary data.</text>
</comment>
<sequence length="307" mass="34041">MTSLYNLIVDDYRILDSENRPVEDTFSQSMIWLDNPGCVLQPGNFQLPGDLRTHGIMKPGLYMTIVLEGTGESCTNDGPERVRYSENQLLGMAIREPTPCSGEAPRGPIRAVGIAFPRTSITALGLEQEFVDLFKTTERPVLVFSVQAPPRIQAIAAEILSPTFDGTAGKLLMSAQATEVLARGMHALRRNAELGTPVDNKRARLQVAKDMMDADLRYPWSISELAHRAGTSRRSFNLRFRAAYGVSAIDYLRARRLEIAREALVYQNMTVTEAADLVGYTNPANFATAFRKHFGSVPSHYRSQSLS</sequence>
<accession>A0A840NBN9</accession>
<dbReference type="Pfam" id="PF12833">
    <property type="entry name" value="HTH_18"/>
    <property type="match status" value="1"/>
</dbReference>
<dbReference type="SMART" id="SM00342">
    <property type="entry name" value="HTH_ARAC"/>
    <property type="match status" value="1"/>
</dbReference>
<evidence type="ECO:0000256" key="3">
    <source>
        <dbReference type="ARBA" id="ARBA00023163"/>
    </source>
</evidence>
<evidence type="ECO:0000313" key="6">
    <source>
        <dbReference type="Proteomes" id="UP000521227"/>
    </source>
</evidence>
<gene>
    <name evidence="5" type="ORF">HNQ36_004088</name>
</gene>
<evidence type="ECO:0000313" key="5">
    <source>
        <dbReference type="EMBL" id="MBB5054086.1"/>
    </source>
</evidence>